<dbReference type="InterPro" id="IPR050595">
    <property type="entry name" value="Bact_response_regulator"/>
</dbReference>
<dbReference type="SUPFAM" id="SSF52172">
    <property type="entry name" value="CheY-like"/>
    <property type="match status" value="1"/>
</dbReference>
<dbReference type="Gene3D" id="3.40.50.2300">
    <property type="match status" value="1"/>
</dbReference>
<comment type="caution">
    <text evidence="4">The sequence shown here is derived from an EMBL/GenBank/DDBJ whole genome shotgun (WGS) entry which is preliminary data.</text>
</comment>
<dbReference type="Pfam" id="PF08663">
    <property type="entry name" value="HalX"/>
    <property type="match status" value="1"/>
</dbReference>
<evidence type="ECO:0000256" key="2">
    <source>
        <dbReference type="PROSITE-ProRule" id="PRU00169"/>
    </source>
</evidence>
<feature type="modified residue" description="4-aspartylphosphate" evidence="2">
    <location>
        <position position="47"/>
    </location>
</feature>
<accession>A0A6B0TAD0</accession>
<sequence>MLVVDDEEDVAETYALRLEANYETRIATGGKEALELIDDSVDAVLLDRRMPDMHGDDVLAALRERGYDCPVIMATAVDPDLNILEMDFDDYLCKPIFNETLQNTLEKHLDTGPDEKSELDTFLSLISKIDVLETELTRAELAESEEYERAKQRANELAPRLRERVEDFDELVATYRDIERES</sequence>
<feature type="domain" description="Response regulatory" evidence="3">
    <location>
        <begin position="1"/>
        <end position="109"/>
    </location>
</feature>
<dbReference type="PANTHER" id="PTHR44591">
    <property type="entry name" value="STRESS RESPONSE REGULATOR PROTEIN 1"/>
    <property type="match status" value="1"/>
</dbReference>
<dbReference type="GO" id="GO:0000160">
    <property type="term" value="P:phosphorelay signal transduction system"/>
    <property type="evidence" value="ECO:0007669"/>
    <property type="project" value="InterPro"/>
</dbReference>
<dbReference type="Proteomes" id="UP000466535">
    <property type="component" value="Unassembled WGS sequence"/>
</dbReference>
<dbReference type="EMBL" id="WUUT01000003">
    <property type="protein sequence ID" value="MXR51840.1"/>
    <property type="molecule type" value="Genomic_DNA"/>
</dbReference>
<proteinExistence type="predicted"/>
<dbReference type="InterPro" id="IPR013971">
    <property type="entry name" value="HalX_domain"/>
</dbReference>
<keyword evidence="1 2" id="KW-0597">Phosphoprotein</keyword>
<evidence type="ECO:0000313" key="4">
    <source>
        <dbReference type="EMBL" id="MXR51840.1"/>
    </source>
</evidence>
<name>A0A6B0TAD0_9EURY</name>
<dbReference type="SMART" id="SM00448">
    <property type="entry name" value="REC"/>
    <property type="match status" value="1"/>
</dbReference>
<dbReference type="InterPro" id="IPR011006">
    <property type="entry name" value="CheY-like_superfamily"/>
</dbReference>
<evidence type="ECO:0000256" key="1">
    <source>
        <dbReference type="ARBA" id="ARBA00022553"/>
    </source>
</evidence>
<evidence type="ECO:0000259" key="3">
    <source>
        <dbReference type="PROSITE" id="PS50110"/>
    </source>
</evidence>
<dbReference type="Pfam" id="PF00072">
    <property type="entry name" value="Response_reg"/>
    <property type="match status" value="1"/>
</dbReference>
<gene>
    <name evidence="4" type="ORF">GRX03_09505</name>
</gene>
<reference evidence="4 5" key="1">
    <citation type="submission" date="2019-12" db="EMBL/GenBank/DDBJ databases">
        <title>Isolation and characterization of three novel carbon monoxide-oxidizing members of Halobacteria from salione crusts and soils.</title>
        <authorList>
            <person name="Myers M.R."/>
            <person name="King G.M."/>
        </authorList>
    </citation>
    <scope>NUCLEOTIDE SEQUENCE [LARGE SCALE GENOMIC DNA]</scope>
    <source>
        <strain evidence="4 5">WSH3</strain>
    </source>
</reference>
<evidence type="ECO:0000313" key="5">
    <source>
        <dbReference type="Proteomes" id="UP000466535"/>
    </source>
</evidence>
<keyword evidence="5" id="KW-1185">Reference proteome</keyword>
<protein>
    <submittedName>
        <fullName evidence="4">Response regulator</fullName>
    </submittedName>
</protein>
<dbReference type="InterPro" id="IPR001789">
    <property type="entry name" value="Sig_transdc_resp-reg_receiver"/>
</dbReference>
<dbReference type="PROSITE" id="PS50110">
    <property type="entry name" value="RESPONSE_REGULATORY"/>
    <property type="match status" value="1"/>
</dbReference>
<organism evidence="4 5">
    <name type="scientific">Halovenus carboxidivorans</name>
    <dbReference type="NCBI Taxonomy" id="2692199"/>
    <lineage>
        <taxon>Archaea</taxon>
        <taxon>Methanobacteriati</taxon>
        <taxon>Methanobacteriota</taxon>
        <taxon>Stenosarchaea group</taxon>
        <taxon>Halobacteria</taxon>
        <taxon>Halobacteriales</taxon>
        <taxon>Haloarculaceae</taxon>
        <taxon>Halovenus</taxon>
    </lineage>
</organism>
<dbReference type="PANTHER" id="PTHR44591:SF3">
    <property type="entry name" value="RESPONSE REGULATORY DOMAIN-CONTAINING PROTEIN"/>
    <property type="match status" value="1"/>
</dbReference>
<dbReference type="AlphaFoldDB" id="A0A6B0TAD0"/>